<evidence type="ECO:0000313" key="8">
    <source>
        <dbReference type="EMBL" id="QNV40709.1"/>
    </source>
</evidence>
<dbReference type="InterPro" id="IPR019874">
    <property type="entry name" value="RF_methyltr_PrmC"/>
</dbReference>
<dbReference type="KEGG" id="rama:IDM48_04735"/>
<evidence type="ECO:0000256" key="3">
    <source>
        <dbReference type="ARBA" id="ARBA00022691"/>
    </source>
</evidence>
<reference evidence="8 9" key="1">
    <citation type="submission" date="2020-09" db="EMBL/GenBank/DDBJ databases">
        <title>Investigation of environmental microbe.</title>
        <authorList>
            <person name="Ou Y."/>
            <person name="Kang Q."/>
        </authorList>
    </citation>
    <scope>NUCLEOTIDE SEQUENCE [LARGE SCALE GENOMIC DNA]</scope>
    <source>
        <strain evidence="8 9">KJZ-9</strain>
    </source>
</reference>
<feature type="binding site" evidence="5">
    <location>
        <begin position="201"/>
        <end position="204"/>
    </location>
    <ligand>
        <name>substrate</name>
    </ligand>
</feature>
<name>A0A7H2BM13_9MICC</name>
<dbReference type="InterPro" id="IPR029063">
    <property type="entry name" value="SAM-dependent_MTases_sf"/>
</dbReference>
<dbReference type="NCBIfam" id="TIGR03534">
    <property type="entry name" value="RF_mod_PrmC"/>
    <property type="match status" value="1"/>
</dbReference>
<dbReference type="InterPro" id="IPR050320">
    <property type="entry name" value="N5-glutamine_MTase"/>
</dbReference>
<dbReference type="NCBIfam" id="TIGR00536">
    <property type="entry name" value="hemK_fam"/>
    <property type="match status" value="1"/>
</dbReference>
<dbReference type="Pfam" id="PF17827">
    <property type="entry name" value="PrmC_N"/>
    <property type="match status" value="1"/>
</dbReference>
<feature type="domain" description="Methyltransferase small" evidence="6">
    <location>
        <begin position="125"/>
        <end position="207"/>
    </location>
</feature>
<accession>A0A7H2BM13</accession>
<keyword evidence="9" id="KW-1185">Reference proteome</keyword>
<dbReference type="PANTHER" id="PTHR18895">
    <property type="entry name" value="HEMK METHYLTRANSFERASE"/>
    <property type="match status" value="1"/>
</dbReference>
<dbReference type="CDD" id="cd02440">
    <property type="entry name" value="AdoMet_MTases"/>
    <property type="match status" value="1"/>
</dbReference>
<evidence type="ECO:0000256" key="1">
    <source>
        <dbReference type="ARBA" id="ARBA00022603"/>
    </source>
</evidence>
<dbReference type="SUPFAM" id="SSF53335">
    <property type="entry name" value="S-adenosyl-L-methionine-dependent methyltransferases"/>
    <property type="match status" value="1"/>
</dbReference>
<evidence type="ECO:0000259" key="6">
    <source>
        <dbReference type="Pfam" id="PF05175"/>
    </source>
</evidence>
<sequence>MAESFEQLPGEELKEVLRRASAYLAEAGVENPRVDAELLAAYCMSKASGESISRGRVQSLELIGAPAPEGFTDLIAERAQRIPLQHLTGVAYFRQLELAVGPGVFIPRPETEELVSRVLTEVDSQQTSPLKIVDLCTGSGAIAASIDVERPGHSVFAVELSELAIAWTTRNIVGTAVKLIHEDATRALAGHESTFDIVASNPPYIPNGAVPQDTEVREYDPQMALYGGSEDGLKIPRTICQRAAELLKPGGFLIMEHAETQRDGMRTILAESGFERIESIDDLTGRPRHTAGYLG</sequence>
<comment type="caution">
    <text evidence="5">Lacks conserved residue(s) required for the propagation of feature annotation.</text>
</comment>
<comment type="similarity">
    <text evidence="5">Belongs to the protein N5-glutamine methyltransferase family. PrmC subfamily.</text>
</comment>
<comment type="catalytic activity">
    <reaction evidence="4 5">
        <text>L-glutaminyl-[peptide chain release factor] + S-adenosyl-L-methionine = N(5)-methyl-L-glutaminyl-[peptide chain release factor] + S-adenosyl-L-homocysteine + H(+)</text>
        <dbReference type="Rhea" id="RHEA:42896"/>
        <dbReference type="Rhea" id="RHEA-COMP:10271"/>
        <dbReference type="Rhea" id="RHEA-COMP:10272"/>
        <dbReference type="ChEBI" id="CHEBI:15378"/>
        <dbReference type="ChEBI" id="CHEBI:30011"/>
        <dbReference type="ChEBI" id="CHEBI:57856"/>
        <dbReference type="ChEBI" id="CHEBI:59789"/>
        <dbReference type="ChEBI" id="CHEBI:61891"/>
        <dbReference type="EC" id="2.1.1.297"/>
    </reaction>
</comment>
<dbReference type="EMBL" id="CP061538">
    <property type="protein sequence ID" value="QNV40709.1"/>
    <property type="molecule type" value="Genomic_DNA"/>
</dbReference>
<dbReference type="Proteomes" id="UP000516421">
    <property type="component" value="Chromosome"/>
</dbReference>
<dbReference type="InterPro" id="IPR004556">
    <property type="entry name" value="HemK-like"/>
</dbReference>
<dbReference type="EC" id="2.1.1.297" evidence="5"/>
<dbReference type="Gene3D" id="1.10.8.10">
    <property type="entry name" value="DNA helicase RuvA subunit, C-terminal domain"/>
    <property type="match status" value="1"/>
</dbReference>
<organism evidence="8 9">
    <name type="scientific">Rothia amarae</name>
    <dbReference type="NCBI Taxonomy" id="169480"/>
    <lineage>
        <taxon>Bacteria</taxon>
        <taxon>Bacillati</taxon>
        <taxon>Actinomycetota</taxon>
        <taxon>Actinomycetes</taxon>
        <taxon>Micrococcales</taxon>
        <taxon>Micrococcaceae</taxon>
        <taxon>Rothia</taxon>
    </lineage>
</organism>
<gene>
    <name evidence="5 8" type="primary">prmC</name>
    <name evidence="8" type="ORF">IDM48_04735</name>
</gene>
<dbReference type="InterPro" id="IPR002052">
    <property type="entry name" value="DNA_methylase_N6_adenine_CS"/>
</dbReference>
<feature type="binding site" evidence="5">
    <location>
        <position position="201"/>
    </location>
    <ligand>
        <name>S-adenosyl-L-methionine</name>
        <dbReference type="ChEBI" id="CHEBI:59789"/>
    </ligand>
</feature>
<dbReference type="Pfam" id="PF05175">
    <property type="entry name" value="MTS"/>
    <property type="match status" value="1"/>
</dbReference>
<feature type="domain" description="Release factor glutamine methyltransferase N-terminal" evidence="7">
    <location>
        <begin position="15"/>
        <end position="89"/>
    </location>
</feature>
<protein>
    <recommendedName>
        <fullName evidence="5">Release factor glutamine methyltransferase</fullName>
        <shortName evidence="5">RF MTase</shortName>
        <ecNumber evidence="5">2.1.1.297</ecNumber>
    </recommendedName>
    <alternativeName>
        <fullName evidence="5">N5-glutamine methyltransferase PrmC</fullName>
    </alternativeName>
    <alternativeName>
        <fullName evidence="5">Protein-(glutamine-N5) MTase PrmC</fullName>
    </alternativeName>
    <alternativeName>
        <fullName evidence="5">Protein-glutamine N-methyltransferase PrmC</fullName>
    </alternativeName>
</protein>
<dbReference type="RefSeq" id="WP_190618315.1">
    <property type="nucleotide sequence ID" value="NZ_CP061538.1"/>
</dbReference>
<evidence type="ECO:0000256" key="2">
    <source>
        <dbReference type="ARBA" id="ARBA00022679"/>
    </source>
</evidence>
<dbReference type="PROSITE" id="PS00092">
    <property type="entry name" value="N6_MTASE"/>
    <property type="match status" value="1"/>
</dbReference>
<dbReference type="HAMAP" id="MF_02126">
    <property type="entry name" value="RF_methyltr_PrmC"/>
    <property type="match status" value="1"/>
</dbReference>
<evidence type="ECO:0000313" key="9">
    <source>
        <dbReference type="Proteomes" id="UP000516421"/>
    </source>
</evidence>
<dbReference type="InterPro" id="IPR007848">
    <property type="entry name" value="Small_mtfrase_dom"/>
</dbReference>
<keyword evidence="3 5" id="KW-0949">S-adenosyl-L-methionine</keyword>
<proteinExistence type="inferred from homology"/>
<dbReference type="GO" id="GO:0102559">
    <property type="term" value="F:peptide chain release factor N(5)-glutamine methyltransferase activity"/>
    <property type="evidence" value="ECO:0007669"/>
    <property type="project" value="UniProtKB-EC"/>
</dbReference>
<evidence type="ECO:0000259" key="7">
    <source>
        <dbReference type="Pfam" id="PF17827"/>
    </source>
</evidence>
<dbReference type="AlphaFoldDB" id="A0A7H2BM13"/>
<keyword evidence="2 5" id="KW-0808">Transferase</keyword>
<keyword evidence="1 5" id="KW-0489">Methyltransferase</keyword>
<dbReference type="PANTHER" id="PTHR18895:SF74">
    <property type="entry name" value="MTRF1L RELEASE FACTOR GLUTAMINE METHYLTRANSFERASE"/>
    <property type="match status" value="1"/>
</dbReference>
<comment type="function">
    <text evidence="5">Methylates the class 1 translation termination release factors RF1/PrfA and RF2/PrfB on the glutamine residue of the universally conserved GGQ motif.</text>
</comment>
<dbReference type="GO" id="GO:0003676">
    <property type="term" value="F:nucleic acid binding"/>
    <property type="evidence" value="ECO:0007669"/>
    <property type="project" value="InterPro"/>
</dbReference>
<dbReference type="Gene3D" id="3.40.50.150">
    <property type="entry name" value="Vaccinia Virus protein VP39"/>
    <property type="match status" value="1"/>
</dbReference>
<feature type="binding site" evidence="5">
    <location>
        <position position="159"/>
    </location>
    <ligand>
        <name>S-adenosyl-L-methionine</name>
        <dbReference type="ChEBI" id="CHEBI:59789"/>
    </ligand>
</feature>
<dbReference type="GO" id="GO:0032259">
    <property type="term" value="P:methylation"/>
    <property type="evidence" value="ECO:0007669"/>
    <property type="project" value="UniProtKB-KW"/>
</dbReference>
<evidence type="ECO:0000256" key="4">
    <source>
        <dbReference type="ARBA" id="ARBA00048391"/>
    </source>
</evidence>
<evidence type="ECO:0000256" key="5">
    <source>
        <dbReference type="HAMAP-Rule" id="MF_02126"/>
    </source>
</evidence>
<dbReference type="InterPro" id="IPR040758">
    <property type="entry name" value="PrmC_N"/>
</dbReference>